<evidence type="ECO:0000256" key="1">
    <source>
        <dbReference type="SAM" id="MobiDB-lite"/>
    </source>
</evidence>
<feature type="region of interest" description="Disordered" evidence="1">
    <location>
        <begin position="167"/>
        <end position="191"/>
    </location>
</feature>
<comment type="caution">
    <text evidence="3">The sequence shown here is derived from an EMBL/GenBank/DDBJ whole genome shotgun (WGS) entry which is preliminary data.</text>
</comment>
<protein>
    <submittedName>
        <fullName evidence="3">Uncharacterized protein</fullName>
    </submittedName>
</protein>
<organism evidence="3 4">
    <name type="scientific">Candidatus Dojkabacteria bacterium</name>
    <dbReference type="NCBI Taxonomy" id="2099670"/>
    <lineage>
        <taxon>Bacteria</taxon>
        <taxon>Candidatus Dojkabacteria</taxon>
    </lineage>
</organism>
<keyword evidence="2" id="KW-0812">Transmembrane</keyword>
<dbReference type="Proteomes" id="UP000745577">
    <property type="component" value="Unassembled WGS sequence"/>
</dbReference>
<evidence type="ECO:0000313" key="3">
    <source>
        <dbReference type="EMBL" id="MCA9379626.1"/>
    </source>
</evidence>
<accession>A0A955I8B2</accession>
<dbReference type="AlphaFoldDB" id="A0A955I8B2"/>
<reference evidence="3" key="2">
    <citation type="journal article" date="2021" name="Microbiome">
        <title>Successional dynamics and alternative stable states in a saline activated sludge microbial community over 9 years.</title>
        <authorList>
            <person name="Wang Y."/>
            <person name="Ye J."/>
            <person name="Ju F."/>
            <person name="Liu L."/>
            <person name="Boyd J.A."/>
            <person name="Deng Y."/>
            <person name="Parks D.H."/>
            <person name="Jiang X."/>
            <person name="Yin X."/>
            <person name="Woodcroft B.J."/>
            <person name="Tyson G.W."/>
            <person name="Hugenholtz P."/>
            <person name="Polz M.F."/>
            <person name="Zhang T."/>
        </authorList>
    </citation>
    <scope>NUCLEOTIDE SEQUENCE</scope>
    <source>
        <strain evidence="3">HKST-UBA15</strain>
    </source>
</reference>
<feature type="transmembrane region" description="Helical" evidence="2">
    <location>
        <begin position="84"/>
        <end position="110"/>
    </location>
</feature>
<evidence type="ECO:0000256" key="2">
    <source>
        <dbReference type="SAM" id="Phobius"/>
    </source>
</evidence>
<sequence>MQNFLKVILNIIKVFIPGLLLIVLVTLFSMLGVFIEEEPLLMLKGGFDNPYVSISFFVISNILVWLIAYYLFKYLKLFSRRIFYILVPIISTTSIIFFLVLYYVVIFYYLTGLYIFEVDFLFSKSFEKSIATSVLIILNSSIFISLFANFIFILVARKKPIINQNDPKKKVGKEDDDTTNSGGTFEDSISI</sequence>
<reference evidence="3" key="1">
    <citation type="submission" date="2020-04" db="EMBL/GenBank/DDBJ databases">
        <authorList>
            <person name="Zhang T."/>
        </authorList>
    </citation>
    <scope>NUCLEOTIDE SEQUENCE</scope>
    <source>
        <strain evidence="3">HKST-UBA15</strain>
    </source>
</reference>
<feature type="compositionally biased region" description="Polar residues" evidence="1">
    <location>
        <begin position="179"/>
        <end position="191"/>
    </location>
</feature>
<keyword evidence="2" id="KW-0472">Membrane</keyword>
<feature type="transmembrane region" description="Helical" evidence="2">
    <location>
        <begin position="7"/>
        <end position="31"/>
    </location>
</feature>
<proteinExistence type="predicted"/>
<dbReference type="EMBL" id="JAGQLL010000006">
    <property type="protein sequence ID" value="MCA9379626.1"/>
    <property type="molecule type" value="Genomic_DNA"/>
</dbReference>
<feature type="transmembrane region" description="Helical" evidence="2">
    <location>
        <begin position="51"/>
        <end position="72"/>
    </location>
</feature>
<evidence type="ECO:0000313" key="4">
    <source>
        <dbReference type="Proteomes" id="UP000745577"/>
    </source>
</evidence>
<feature type="transmembrane region" description="Helical" evidence="2">
    <location>
        <begin position="130"/>
        <end position="155"/>
    </location>
</feature>
<name>A0A955I8B2_9BACT</name>
<keyword evidence="2" id="KW-1133">Transmembrane helix</keyword>
<gene>
    <name evidence="3" type="ORF">KC675_00420</name>
</gene>